<dbReference type="FunFam" id="1.20.1070.10:FF:000160">
    <property type="entry name" value="Related to Opsin-1"/>
    <property type="match status" value="1"/>
</dbReference>
<evidence type="ECO:0000256" key="3">
    <source>
        <dbReference type="ARBA" id="ARBA00022543"/>
    </source>
</evidence>
<dbReference type="SUPFAM" id="SSF81321">
    <property type="entry name" value="Family A G protein-coupled receptor-like"/>
    <property type="match status" value="1"/>
</dbReference>
<dbReference type="GO" id="GO:0005886">
    <property type="term" value="C:plasma membrane"/>
    <property type="evidence" value="ECO:0007669"/>
    <property type="project" value="TreeGrafter"/>
</dbReference>
<evidence type="ECO:0000256" key="11">
    <source>
        <dbReference type="SAM" id="Phobius"/>
    </source>
</evidence>
<evidence type="ECO:0000256" key="2">
    <source>
        <dbReference type="ARBA" id="ARBA00008130"/>
    </source>
</evidence>
<protein>
    <recommendedName>
        <fullName evidence="14">Opsin-like protein</fullName>
    </recommendedName>
</protein>
<keyword evidence="13" id="KW-1185">Reference proteome</keyword>
<dbReference type="GO" id="GO:0007602">
    <property type="term" value="P:phototransduction"/>
    <property type="evidence" value="ECO:0007669"/>
    <property type="project" value="UniProtKB-KW"/>
</dbReference>
<keyword evidence="9 11" id="KW-0472">Membrane</keyword>
<dbReference type="PROSITE" id="PS00327">
    <property type="entry name" value="BACTERIAL_OPSIN_RET"/>
    <property type="match status" value="1"/>
</dbReference>
<sequence>MIVDPMQAFKTHATVPLSSPTSVAPVPTVVPSLPEYQDATETGERTLWVVFVVMLVATIVFTGMSWNVPIGKRLYHVVTGLITTIAAISYFAMATGHGVSYHHVTVRESHKHVPDTEHDIYRQVYWARYVDWSLTTPLLLLDLALLAGMNGGTILLAIVADLIMILTGLFAAFGTEGTPQKWGWYAIACIAYLVVIWQLVVHGRSAATSKGGKVGNFFAAIGGFTLIIWTVYPIIWGIADGSRHMNVDEEIIAYAVLDILAKPIFGAWLLFTHASMPETNVDIGGFWSHGLGSEGQIRVGDDDEGA</sequence>
<dbReference type="GO" id="GO:0005783">
    <property type="term" value="C:endoplasmic reticulum"/>
    <property type="evidence" value="ECO:0007669"/>
    <property type="project" value="TreeGrafter"/>
</dbReference>
<dbReference type="InterPro" id="IPR001425">
    <property type="entry name" value="Arc/bac/fun_rhodopsins"/>
</dbReference>
<accession>N1PYR2</accession>
<feature type="transmembrane region" description="Helical" evidence="11">
    <location>
        <begin position="154"/>
        <end position="172"/>
    </location>
</feature>
<evidence type="ECO:0000313" key="13">
    <source>
        <dbReference type="Proteomes" id="UP000016933"/>
    </source>
</evidence>
<dbReference type="CDD" id="cd15028">
    <property type="entry name" value="7tm_Opsin-1_euk"/>
    <property type="match status" value="1"/>
</dbReference>
<keyword evidence="5 11" id="KW-0812">Transmembrane</keyword>
<evidence type="ECO:0000313" key="12">
    <source>
        <dbReference type="EMBL" id="EME48641.1"/>
    </source>
</evidence>
<evidence type="ECO:0000256" key="8">
    <source>
        <dbReference type="ARBA" id="ARBA00022991"/>
    </source>
</evidence>
<evidence type="ECO:0000256" key="9">
    <source>
        <dbReference type="ARBA" id="ARBA00023136"/>
    </source>
</evidence>
<feature type="transmembrane region" description="Helical" evidence="11">
    <location>
        <begin position="214"/>
        <end position="239"/>
    </location>
</feature>
<name>N1PYR2_DOTSN</name>
<evidence type="ECO:0000256" key="6">
    <source>
        <dbReference type="ARBA" id="ARBA00022925"/>
    </source>
</evidence>
<evidence type="ECO:0008006" key="14">
    <source>
        <dbReference type="Google" id="ProtNLM"/>
    </source>
</evidence>
<dbReference type="Proteomes" id="UP000016933">
    <property type="component" value="Unassembled WGS sequence"/>
</dbReference>
<comment type="subcellular location">
    <subcellularLocation>
        <location evidence="1">Membrane</location>
        <topology evidence="1">Multi-pass membrane protein</topology>
    </subcellularLocation>
</comment>
<dbReference type="Pfam" id="PF01036">
    <property type="entry name" value="Bac_rhodopsin"/>
    <property type="match status" value="1"/>
</dbReference>
<dbReference type="HOGENOM" id="CLU_054785_0_0_1"/>
<evidence type="ECO:0000256" key="7">
    <source>
        <dbReference type="ARBA" id="ARBA00022989"/>
    </source>
</evidence>
<keyword evidence="8" id="KW-0157">Chromophore</keyword>
<evidence type="ECO:0000256" key="10">
    <source>
        <dbReference type="ARBA" id="ARBA00023170"/>
    </source>
</evidence>
<keyword evidence="3" id="KW-0600">Photoreceptor protein</keyword>
<feature type="transmembrane region" description="Helical" evidence="11">
    <location>
        <begin position="251"/>
        <end position="271"/>
    </location>
</feature>
<dbReference type="Gene3D" id="1.20.1070.10">
    <property type="entry name" value="Rhodopsin 7-helix transmembrane proteins"/>
    <property type="match status" value="1"/>
</dbReference>
<keyword evidence="10" id="KW-0675">Receptor</keyword>
<reference evidence="12 13" key="2">
    <citation type="journal article" date="2012" name="PLoS Pathog.">
        <title>Diverse lifestyles and strategies of plant pathogenesis encoded in the genomes of eighteen Dothideomycetes fungi.</title>
        <authorList>
            <person name="Ohm R.A."/>
            <person name="Feau N."/>
            <person name="Henrissat B."/>
            <person name="Schoch C.L."/>
            <person name="Horwitz B.A."/>
            <person name="Barry K.W."/>
            <person name="Condon B.J."/>
            <person name="Copeland A.C."/>
            <person name="Dhillon B."/>
            <person name="Glaser F."/>
            <person name="Hesse C.N."/>
            <person name="Kosti I."/>
            <person name="LaButti K."/>
            <person name="Lindquist E.A."/>
            <person name="Lucas S."/>
            <person name="Salamov A.A."/>
            <person name="Bradshaw R.E."/>
            <person name="Ciuffetti L."/>
            <person name="Hamelin R.C."/>
            <person name="Kema G.H.J."/>
            <person name="Lawrence C."/>
            <person name="Scott J.A."/>
            <person name="Spatafora J.W."/>
            <person name="Turgeon B.G."/>
            <person name="de Wit P.J.G.M."/>
            <person name="Zhong S."/>
            <person name="Goodwin S.B."/>
            <person name="Grigoriev I.V."/>
        </authorList>
    </citation>
    <scope>NUCLEOTIDE SEQUENCE [LARGE SCALE GENOMIC DNA]</scope>
    <source>
        <strain evidence="13">NZE10 / CBS 128990</strain>
    </source>
</reference>
<dbReference type="PRINTS" id="PR00251">
    <property type="entry name" value="BACTRLOPSIN"/>
</dbReference>
<dbReference type="AlphaFoldDB" id="N1PYR2"/>
<dbReference type="OrthoDB" id="10261467at2759"/>
<evidence type="ECO:0000256" key="5">
    <source>
        <dbReference type="ARBA" id="ARBA00022692"/>
    </source>
</evidence>
<dbReference type="InterPro" id="IPR018229">
    <property type="entry name" value="Rhodopsin_retinal_BS"/>
</dbReference>
<evidence type="ECO:0000256" key="1">
    <source>
        <dbReference type="ARBA" id="ARBA00004141"/>
    </source>
</evidence>
<organism evidence="12 13">
    <name type="scientific">Dothistroma septosporum (strain NZE10 / CBS 128990)</name>
    <name type="common">Red band needle blight fungus</name>
    <name type="synonym">Mycosphaerella pini</name>
    <dbReference type="NCBI Taxonomy" id="675120"/>
    <lineage>
        <taxon>Eukaryota</taxon>
        <taxon>Fungi</taxon>
        <taxon>Dikarya</taxon>
        <taxon>Ascomycota</taxon>
        <taxon>Pezizomycotina</taxon>
        <taxon>Dothideomycetes</taxon>
        <taxon>Dothideomycetidae</taxon>
        <taxon>Mycosphaerellales</taxon>
        <taxon>Mycosphaerellaceae</taxon>
        <taxon>Dothistroma</taxon>
    </lineage>
</organism>
<dbReference type="eggNOG" id="ENOG502RZKV">
    <property type="taxonomic scope" value="Eukaryota"/>
</dbReference>
<dbReference type="OMA" id="ILWTAYP"/>
<feature type="transmembrane region" description="Helical" evidence="11">
    <location>
        <begin position="184"/>
        <end position="202"/>
    </location>
</feature>
<feature type="transmembrane region" description="Helical" evidence="11">
    <location>
        <begin position="47"/>
        <end position="67"/>
    </location>
</feature>
<dbReference type="EMBL" id="KB446535">
    <property type="protein sequence ID" value="EME48641.1"/>
    <property type="molecule type" value="Genomic_DNA"/>
</dbReference>
<keyword evidence="6" id="KW-0681">Retinal protein</keyword>
<gene>
    <name evidence="12" type="ORF">DOTSEDRAFT_67622</name>
</gene>
<dbReference type="PANTHER" id="PTHR28286:SF2">
    <property type="entry name" value="BACTERIORHODOPSIN _OPSIN, NOPA (EUROFUNG)"/>
    <property type="match status" value="1"/>
</dbReference>
<feature type="transmembrane region" description="Helical" evidence="11">
    <location>
        <begin position="74"/>
        <end position="93"/>
    </location>
</feature>
<reference evidence="13" key="1">
    <citation type="journal article" date="2012" name="PLoS Genet.">
        <title>The genomes of the fungal plant pathogens Cladosporium fulvum and Dothistroma septosporum reveal adaptation to different hosts and lifestyles but also signatures of common ancestry.</title>
        <authorList>
            <person name="de Wit P.J.G.M."/>
            <person name="van der Burgt A."/>
            <person name="Oekmen B."/>
            <person name="Stergiopoulos I."/>
            <person name="Abd-Elsalam K.A."/>
            <person name="Aerts A.L."/>
            <person name="Bahkali A.H."/>
            <person name="Beenen H.G."/>
            <person name="Chettri P."/>
            <person name="Cox M.P."/>
            <person name="Datema E."/>
            <person name="de Vries R.P."/>
            <person name="Dhillon B."/>
            <person name="Ganley A.R."/>
            <person name="Griffiths S.A."/>
            <person name="Guo Y."/>
            <person name="Hamelin R.C."/>
            <person name="Henrissat B."/>
            <person name="Kabir M.S."/>
            <person name="Jashni M.K."/>
            <person name="Kema G."/>
            <person name="Klaubauf S."/>
            <person name="Lapidus A."/>
            <person name="Levasseur A."/>
            <person name="Lindquist E."/>
            <person name="Mehrabi R."/>
            <person name="Ohm R.A."/>
            <person name="Owen T.J."/>
            <person name="Salamov A."/>
            <person name="Schwelm A."/>
            <person name="Schijlen E."/>
            <person name="Sun H."/>
            <person name="van den Burg H.A."/>
            <person name="van Ham R.C.H.J."/>
            <person name="Zhang S."/>
            <person name="Goodwin S.B."/>
            <person name="Grigoriev I.V."/>
            <person name="Collemare J."/>
            <person name="Bradshaw R.E."/>
        </authorList>
    </citation>
    <scope>NUCLEOTIDE SEQUENCE [LARGE SCALE GENOMIC DNA]</scope>
    <source>
        <strain evidence="13">NZE10 / CBS 128990</strain>
    </source>
</reference>
<keyword evidence="7 11" id="KW-1133">Transmembrane helix</keyword>
<dbReference type="PROSITE" id="PS00950">
    <property type="entry name" value="BACTERIAL_OPSIN_1"/>
    <property type="match status" value="1"/>
</dbReference>
<proteinExistence type="inferred from homology"/>
<dbReference type="SMART" id="SM01021">
    <property type="entry name" value="Bac_rhodopsin"/>
    <property type="match status" value="1"/>
</dbReference>
<evidence type="ECO:0000256" key="4">
    <source>
        <dbReference type="ARBA" id="ARBA00022606"/>
    </source>
</evidence>
<comment type="similarity">
    <text evidence="2">Belongs to the archaeal/bacterial/fungal opsin family.</text>
</comment>
<dbReference type="GO" id="GO:0005216">
    <property type="term" value="F:monoatomic ion channel activity"/>
    <property type="evidence" value="ECO:0007669"/>
    <property type="project" value="InterPro"/>
</dbReference>
<keyword evidence="4" id="KW-0716">Sensory transduction</keyword>
<dbReference type="PANTHER" id="PTHR28286">
    <property type="match status" value="1"/>
</dbReference>
<dbReference type="GO" id="GO:0009881">
    <property type="term" value="F:photoreceptor activity"/>
    <property type="evidence" value="ECO:0007669"/>
    <property type="project" value="UniProtKB-KW"/>
</dbReference>